<reference evidence="2" key="1">
    <citation type="journal article" date="2019" name="Int. J. Syst. Evol. Microbiol.">
        <title>The Global Catalogue of Microorganisms (GCM) 10K type strain sequencing project: providing services to taxonomists for standard genome sequencing and annotation.</title>
        <authorList>
            <consortium name="The Broad Institute Genomics Platform"/>
            <consortium name="The Broad Institute Genome Sequencing Center for Infectious Disease"/>
            <person name="Wu L."/>
            <person name="Ma J."/>
        </authorList>
    </citation>
    <scope>NUCLEOTIDE SEQUENCE [LARGE SCALE GENOMIC DNA]</scope>
    <source>
        <strain evidence="2">CCUG 61485</strain>
    </source>
</reference>
<proteinExistence type="predicted"/>
<dbReference type="EMBL" id="JBHTMY010000003">
    <property type="protein sequence ID" value="MFD1315484.1"/>
    <property type="molecule type" value="Genomic_DNA"/>
</dbReference>
<evidence type="ECO:0000313" key="1">
    <source>
        <dbReference type="EMBL" id="MFD1315484.1"/>
    </source>
</evidence>
<dbReference type="Proteomes" id="UP001597201">
    <property type="component" value="Unassembled WGS sequence"/>
</dbReference>
<dbReference type="RefSeq" id="WP_377177708.1">
    <property type="nucleotide sequence ID" value="NZ_JBHTMY010000003.1"/>
</dbReference>
<accession>A0ABW3Y420</accession>
<sequence length="274" mass="30972">MKKKDIFSILLIALPLYFTSAQEPVKHPILTSRFQFGAGVYIPTQKVKFSVDGKSKDQLIEFDETFDFNNNRATPQFTFDWRFANKWRLGAEYFNASYATKAVLKSDITAGDYTFNKGSNVGVGYTINLYRIFVGHLISSGQKHELGGGLGVHLLSIKPFIEGNIIVNEGDNTFKRVAGEATAPLPNIALWYYFAPTEKWAFTAKFDWFGITVNEYSGSLWDLSPGVRYRFTKYFGLAIDYRYFLVNAGINQNQWNGSVDLSFSGPSFTLYGSF</sequence>
<evidence type="ECO:0000313" key="2">
    <source>
        <dbReference type="Proteomes" id="UP001597201"/>
    </source>
</evidence>
<protein>
    <recommendedName>
        <fullName evidence="3">Outer membrane protein beta-barrel domain-containing protein</fullName>
    </recommendedName>
</protein>
<gene>
    <name evidence="1" type="ORF">ACFQ39_07635</name>
</gene>
<name>A0ABW3Y420_9FLAO</name>
<organism evidence="1 2">
    <name type="scientific">Namhaeicola litoreus</name>
    <dbReference type="NCBI Taxonomy" id="1052145"/>
    <lineage>
        <taxon>Bacteria</taxon>
        <taxon>Pseudomonadati</taxon>
        <taxon>Bacteroidota</taxon>
        <taxon>Flavobacteriia</taxon>
        <taxon>Flavobacteriales</taxon>
        <taxon>Flavobacteriaceae</taxon>
        <taxon>Namhaeicola</taxon>
    </lineage>
</organism>
<keyword evidence="2" id="KW-1185">Reference proteome</keyword>
<comment type="caution">
    <text evidence="1">The sequence shown here is derived from an EMBL/GenBank/DDBJ whole genome shotgun (WGS) entry which is preliminary data.</text>
</comment>
<evidence type="ECO:0008006" key="3">
    <source>
        <dbReference type="Google" id="ProtNLM"/>
    </source>
</evidence>